<gene>
    <name evidence="1" type="ORF">GLOINDRAFT_11815</name>
</gene>
<dbReference type="HOGENOM" id="CLU_2741367_0_0_1"/>
<proteinExistence type="predicted"/>
<name>U9SMN1_RHIID</name>
<dbReference type="EMBL" id="KI299810">
    <property type="protein sequence ID" value="ERZ97203.1"/>
    <property type="molecule type" value="Genomic_DNA"/>
</dbReference>
<evidence type="ECO:0000313" key="1">
    <source>
        <dbReference type="EMBL" id="ERZ97203.1"/>
    </source>
</evidence>
<protein>
    <submittedName>
        <fullName evidence="1">Uncharacterized protein</fullName>
    </submittedName>
</protein>
<organism evidence="1">
    <name type="scientific">Rhizophagus irregularis (strain DAOM 181602 / DAOM 197198 / MUCL 43194)</name>
    <name type="common">Arbuscular mycorrhizal fungus</name>
    <name type="synonym">Glomus intraradices</name>
    <dbReference type="NCBI Taxonomy" id="747089"/>
    <lineage>
        <taxon>Eukaryota</taxon>
        <taxon>Fungi</taxon>
        <taxon>Fungi incertae sedis</taxon>
        <taxon>Mucoromycota</taxon>
        <taxon>Glomeromycotina</taxon>
        <taxon>Glomeromycetes</taxon>
        <taxon>Glomerales</taxon>
        <taxon>Glomeraceae</taxon>
        <taxon>Rhizophagus</taxon>
    </lineage>
</organism>
<reference evidence="1" key="1">
    <citation type="submission" date="2013-07" db="EMBL/GenBank/DDBJ databases">
        <title>The genome of an arbuscular mycorrhizal fungus provides insights into the evolution of the oldest plant symbiosis.</title>
        <authorList>
            <consortium name="DOE Joint Genome Institute"/>
            <person name="Tisserant E."/>
            <person name="Malbreil M."/>
            <person name="Kuo A."/>
            <person name="Kohler A."/>
            <person name="Symeonidi A."/>
            <person name="Balestrini R."/>
            <person name="Charron P."/>
            <person name="Duensing N."/>
            <person name="Frei-dit-Frey N."/>
            <person name="Gianinazzi-Pearson V."/>
            <person name="Gilbert B."/>
            <person name="Handa Y."/>
            <person name="Hijri M."/>
            <person name="Kaul R."/>
            <person name="Kawaguchi M."/>
            <person name="Krajinski F."/>
            <person name="Lammers P."/>
            <person name="Lapierre D."/>
            <person name="Masclaux F.G."/>
            <person name="Murat C."/>
            <person name="Morin E."/>
            <person name="Ndikumana S."/>
            <person name="Pagni M."/>
            <person name="Petitpierre D."/>
            <person name="Requena N."/>
            <person name="Rosikiewicz P."/>
            <person name="Riley R."/>
            <person name="Saito K."/>
            <person name="San Clemente H."/>
            <person name="Shapiro H."/>
            <person name="van Tuinen D."/>
            <person name="Becard G."/>
            <person name="Bonfante P."/>
            <person name="Paszkowski U."/>
            <person name="Shachar-Hill Y."/>
            <person name="Young J.P."/>
            <person name="Sanders I.R."/>
            <person name="Henrissat B."/>
            <person name="Rensing S.A."/>
            <person name="Grigoriev I.V."/>
            <person name="Corradi N."/>
            <person name="Roux C."/>
            <person name="Martin F."/>
        </authorList>
    </citation>
    <scope>NUCLEOTIDE SEQUENCE</scope>
    <source>
        <strain evidence="1">DAOM 197198</strain>
    </source>
</reference>
<accession>U9SMN1</accession>
<dbReference type="AlphaFoldDB" id="U9SMN1"/>
<sequence>MPRHLIADCLNCIFEYLEDKNILFSQLKTLKFLRSFQKLKFSLRFLEINGTNLIDLYIPENLDNTLNLANS</sequence>